<gene>
    <name evidence="1" type="ORF">H2199_002405</name>
</gene>
<comment type="caution">
    <text evidence="1">The sequence shown here is derived from an EMBL/GenBank/DDBJ whole genome shotgun (WGS) entry which is preliminary data.</text>
</comment>
<dbReference type="Proteomes" id="UP001172680">
    <property type="component" value="Unassembled WGS sequence"/>
</dbReference>
<reference evidence="1" key="1">
    <citation type="submission" date="2022-10" db="EMBL/GenBank/DDBJ databases">
        <title>Culturing micro-colonial fungi from biological soil crusts in the Mojave desert and describing Neophaeococcomyces mojavensis, and introducing the new genera and species Taxawa tesnikishii.</title>
        <authorList>
            <person name="Kurbessoian T."/>
            <person name="Stajich J.E."/>
        </authorList>
    </citation>
    <scope>NUCLEOTIDE SEQUENCE</scope>
    <source>
        <strain evidence="1">JES_115</strain>
    </source>
</reference>
<accession>A0ACC2ZGG3</accession>
<evidence type="ECO:0000313" key="2">
    <source>
        <dbReference type="Proteomes" id="UP001172680"/>
    </source>
</evidence>
<keyword evidence="2" id="KW-1185">Reference proteome</keyword>
<name>A0ACC2ZGG3_9PEZI</name>
<evidence type="ECO:0000313" key="1">
    <source>
        <dbReference type="EMBL" id="KAJ9646356.1"/>
    </source>
</evidence>
<sequence>MAYSGHLSLATDQLISFAGWFFLGHVSSPTRPFNSSILISGFTGGQLAPVHLLLPHHPRRQPQAHPGSPQYLAHRRAIHISVVVLYLLYTIYEADWQLQRTGDFYRLLSIPLDADERTIQSRFRRLAAQFHPDKLPPTVTPAASATATAHFMRLQLARDALVSGPRRFAYDRFGPDVLMPRWSHCLTVHDFVSHGFLHLYLPFYLSTAAFMFLANLAGYMTWGRYWRWLAFASMAAFEGRVISAPELPFVVARVLNPIFRVLGHPPYLPFQAVVVARKVLVAVFVALQQVAPLLRPPMKTQMSEAERLRLLVERQEMLVMGAHMKVGKLLEEELRPFMGDGEALVELQAKLEERHVRNAIEEDGEVRAAVERARAGTRGYANGSLAHGELQVPLEVDSPGIQPVDQGHLG</sequence>
<protein>
    <submittedName>
        <fullName evidence="1">Uncharacterized protein</fullName>
    </submittedName>
</protein>
<organism evidence="1 2">
    <name type="scientific">Coniosporium tulheliwenetii</name>
    <dbReference type="NCBI Taxonomy" id="3383036"/>
    <lineage>
        <taxon>Eukaryota</taxon>
        <taxon>Fungi</taxon>
        <taxon>Dikarya</taxon>
        <taxon>Ascomycota</taxon>
        <taxon>Pezizomycotina</taxon>
        <taxon>Dothideomycetes</taxon>
        <taxon>Dothideomycetes incertae sedis</taxon>
        <taxon>Coniosporium</taxon>
    </lineage>
</organism>
<dbReference type="EMBL" id="JAPDRP010000006">
    <property type="protein sequence ID" value="KAJ9646356.1"/>
    <property type="molecule type" value="Genomic_DNA"/>
</dbReference>
<proteinExistence type="predicted"/>